<evidence type="ECO:0000259" key="3">
    <source>
        <dbReference type="Pfam" id="PF18199"/>
    </source>
</evidence>
<evidence type="ECO:0000256" key="1">
    <source>
        <dbReference type="SAM" id="MobiDB-lite"/>
    </source>
</evidence>
<dbReference type="GO" id="GO:0007018">
    <property type="term" value="P:microtubule-based movement"/>
    <property type="evidence" value="ECO:0007669"/>
    <property type="project" value="InterPro"/>
</dbReference>
<dbReference type="Gene3D" id="2.40.50.1000">
    <property type="match status" value="1"/>
</dbReference>
<evidence type="ECO:0000313" key="5">
    <source>
        <dbReference type="Proteomes" id="UP000626109"/>
    </source>
</evidence>
<dbReference type="AlphaFoldDB" id="A0A813L5I5"/>
<feature type="domain" description="Small ribosomal subunit protein uS17 N-terminal" evidence="2">
    <location>
        <begin position="1"/>
        <end position="24"/>
    </location>
</feature>
<feature type="compositionally biased region" description="Low complexity" evidence="1">
    <location>
        <begin position="129"/>
        <end position="140"/>
    </location>
</feature>
<dbReference type="InterPro" id="IPR032440">
    <property type="entry name" value="Ribosomal_uS17_N"/>
</dbReference>
<dbReference type="EMBL" id="CAJNNW010034505">
    <property type="protein sequence ID" value="CAE8722942.1"/>
    <property type="molecule type" value="Genomic_DNA"/>
</dbReference>
<dbReference type="GO" id="GO:0045505">
    <property type="term" value="F:dynein intermediate chain binding"/>
    <property type="evidence" value="ECO:0007669"/>
    <property type="project" value="InterPro"/>
</dbReference>
<dbReference type="GO" id="GO:0030286">
    <property type="term" value="C:dynein complex"/>
    <property type="evidence" value="ECO:0007669"/>
    <property type="project" value="InterPro"/>
</dbReference>
<feature type="non-terminal residue" evidence="4">
    <location>
        <position position="1"/>
    </location>
</feature>
<accession>A0A813L5I5</accession>
<reference evidence="4" key="1">
    <citation type="submission" date="2021-02" db="EMBL/GenBank/DDBJ databases">
        <authorList>
            <person name="Dougan E. K."/>
            <person name="Rhodes N."/>
            <person name="Thang M."/>
            <person name="Chan C."/>
        </authorList>
    </citation>
    <scope>NUCLEOTIDE SEQUENCE</scope>
</reference>
<dbReference type="Pfam" id="PF18199">
    <property type="entry name" value="Dynein_C"/>
    <property type="match status" value="1"/>
</dbReference>
<dbReference type="GO" id="GO:0051959">
    <property type="term" value="F:dynein light intermediate chain binding"/>
    <property type="evidence" value="ECO:0007669"/>
    <property type="project" value="InterPro"/>
</dbReference>
<protein>
    <recommendedName>
        <fullName evidence="6">40S ribosomal protein S11 N-terminal domain-containing protein</fullName>
    </recommendedName>
</protein>
<dbReference type="Proteomes" id="UP000626109">
    <property type="component" value="Unassembled WGS sequence"/>
</dbReference>
<gene>
    <name evidence="4" type="ORF">PGLA2088_LOCUS42840</name>
</gene>
<organism evidence="4 5">
    <name type="scientific">Polarella glacialis</name>
    <name type="common">Dinoflagellate</name>
    <dbReference type="NCBI Taxonomy" id="89957"/>
    <lineage>
        <taxon>Eukaryota</taxon>
        <taxon>Sar</taxon>
        <taxon>Alveolata</taxon>
        <taxon>Dinophyceae</taxon>
        <taxon>Suessiales</taxon>
        <taxon>Suessiaceae</taxon>
        <taxon>Polarella</taxon>
    </lineage>
</organism>
<dbReference type="Gene3D" id="1.20.1270.280">
    <property type="match status" value="1"/>
</dbReference>
<dbReference type="InterPro" id="IPR026983">
    <property type="entry name" value="DHC"/>
</dbReference>
<sequence length="153" mass="17118">AKEGNYVDKKCPFTGNVSIRGKIIKGMCISNKMTRFASSAPTISKTSRSSNASRSATAICPFTARQPSRSGRATSSLLASWFMDILARCQFFQAWIDLGKTPPVHWISGIFFPQAFFTGAMQNYARRPQQQQINKQTNKQTIDKQTNNQQTNK</sequence>
<name>A0A813L5I5_POLGL</name>
<feature type="domain" description="Dynein heavy chain C-terminal" evidence="3">
    <location>
        <begin position="76"/>
        <end position="148"/>
    </location>
</feature>
<dbReference type="PANTHER" id="PTHR22878:SF68">
    <property type="entry name" value="DYNEIN HEAVY CHAIN 6, AXONEMAL-LIKE"/>
    <property type="match status" value="1"/>
</dbReference>
<feature type="region of interest" description="Disordered" evidence="1">
    <location>
        <begin position="127"/>
        <end position="153"/>
    </location>
</feature>
<dbReference type="Pfam" id="PF16205">
    <property type="entry name" value="Ribosomal_S17_N"/>
    <property type="match status" value="1"/>
</dbReference>
<feature type="compositionally biased region" description="Polar residues" evidence="1">
    <location>
        <begin position="143"/>
        <end position="153"/>
    </location>
</feature>
<dbReference type="PANTHER" id="PTHR22878">
    <property type="entry name" value="DYNEIN HEAVY CHAIN 6, AXONEMAL-LIKE-RELATED"/>
    <property type="match status" value="1"/>
</dbReference>
<evidence type="ECO:0000313" key="4">
    <source>
        <dbReference type="EMBL" id="CAE8722942.1"/>
    </source>
</evidence>
<comment type="caution">
    <text evidence="4">The sequence shown here is derived from an EMBL/GenBank/DDBJ whole genome shotgun (WGS) entry which is preliminary data.</text>
</comment>
<evidence type="ECO:0008006" key="6">
    <source>
        <dbReference type="Google" id="ProtNLM"/>
    </source>
</evidence>
<evidence type="ECO:0000259" key="2">
    <source>
        <dbReference type="Pfam" id="PF16205"/>
    </source>
</evidence>
<dbReference type="InterPro" id="IPR041228">
    <property type="entry name" value="Dynein_C"/>
</dbReference>
<proteinExistence type="predicted"/>